<comment type="cofactor">
    <cofactor evidence="1">
        <name>Mg(2+)</name>
        <dbReference type="ChEBI" id="CHEBI:18420"/>
    </cofactor>
</comment>
<dbReference type="GO" id="GO:0036222">
    <property type="term" value="F:XTP diphosphatase activity"/>
    <property type="evidence" value="ECO:0007669"/>
    <property type="project" value="UniProtKB-ARBA"/>
</dbReference>
<evidence type="ECO:0000256" key="2">
    <source>
        <dbReference type="ARBA" id="ARBA00008023"/>
    </source>
</evidence>
<comment type="catalytic activity">
    <reaction evidence="9">
        <text>dITP + H2O = dIMP + diphosphate + H(+)</text>
        <dbReference type="Rhea" id="RHEA:28342"/>
        <dbReference type="ChEBI" id="CHEBI:15377"/>
        <dbReference type="ChEBI" id="CHEBI:15378"/>
        <dbReference type="ChEBI" id="CHEBI:33019"/>
        <dbReference type="ChEBI" id="CHEBI:61194"/>
        <dbReference type="ChEBI" id="CHEBI:61382"/>
        <dbReference type="EC" id="3.6.1.66"/>
    </reaction>
</comment>
<comment type="similarity">
    <text evidence="2">Belongs to the HAM1 NTPase family.</text>
</comment>
<evidence type="ECO:0000256" key="5">
    <source>
        <dbReference type="ARBA" id="ARBA00022741"/>
    </source>
</evidence>
<evidence type="ECO:0000256" key="10">
    <source>
        <dbReference type="ARBA" id="ARBA00052017"/>
    </source>
</evidence>
<accession>A0A382JS22</accession>
<keyword evidence="8" id="KW-0546">Nucleotide metabolism</keyword>
<dbReference type="InterPro" id="IPR020922">
    <property type="entry name" value="dITP/XTP_pyrophosphatase"/>
</dbReference>
<sequence length="198" mass="22786">MSKIKEILIGTNNKGKYREIYNLLPKKLIKYSPKEFNISAPEETGKSFEENSFIKASYFSKKTNLICLSDDSGLEIDLLKGKPGIYSSRWSGKKNNFDLGIERIFKEMNNIKNNWGNHNEARFVCCLTLFWPEGKSYSTKGIVNGKISTIKKGKSGFGYDPIFIPNGYTKTFSEMEPELKMSIDHRFKAFLKIKKFFI</sequence>
<reference evidence="17" key="1">
    <citation type="submission" date="2018-05" db="EMBL/GenBank/DDBJ databases">
        <authorList>
            <person name="Lanie J.A."/>
            <person name="Ng W.-L."/>
            <person name="Kazmierczak K.M."/>
            <person name="Andrzejewski T.M."/>
            <person name="Davidsen T.M."/>
            <person name="Wayne K.J."/>
            <person name="Tettelin H."/>
            <person name="Glass J.I."/>
            <person name="Rusch D."/>
            <person name="Podicherti R."/>
            <person name="Tsui H.-C.T."/>
            <person name="Winkler M.E."/>
        </authorList>
    </citation>
    <scope>NUCLEOTIDE SEQUENCE</scope>
</reference>
<gene>
    <name evidence="17" type="ORF">METZ01_LOCUS267744</name>
</gene>
<evidence type="ECO:0000256" key="14">
    <source>
        <dbReference type="ARBA" id="ARBA00078805"/>
    </source>
</evidence>
<evidence type="ECO:0000256" key="6">
    <source>
        <dbReference type="ARBA" id="ARBA00022801"/>
    </source>
</evidence>
<dbReference type="NCBIfam" id="TIGR00042">
    <property type="entry name" value="RdgB/HAM1 family non-canonical purine NTP pyrophosphatase"/>
    <property type="match status" value="1"/>
</dbReference>
<proteinExistence type="inferred from homology"/>
<dbReference type="InterPro" id="IPR029001">
    <property type="entry name" value="ITPase-like_fam"/>
</dbReference>
<dbReference type="FunFam" id="3.90.950.10:FF:000001">
    <property type="entry name" value="dITP/XTP pyrophosphatase"/>
    <property type="match status" value="1"/>
</dbReference>
<keyword evidence="7" id="KW-0460">Magnesium</keyword>
<evidence type="ECO:0000256" key="1">
    <source>
        <dbReference type="ARBA" id="ARBA00001946"/>
    </source>
</evidence>
<dbReference type="Pfam" id="PF01725">
    <property type="entry name" value="Ham1p_like"/>
    <property type="match status" value="1"/>
</dbReference>
<keyword evidence="5" id="KW-0547">Nucleotide-binding</keyword>
<dbReference type="SUPFAM" id="SSF52972">
    <property type="entry name" value="ITPase-like"/>
    <property type="match status" value="1"/>
</dbReference>
<dbReference type="GO" id="GO:0017111">
    <property type="term" value="F:ribonucleoside triphosphate phosphatase activity"/>
    <property type="evidence" value="ECO:0007669"/>
    <property type="project" value="InterPro"/>
</dbReference>
<dbReference type="AlphaFoldDB" id="A0A382JS22"/>
<dbReference type="GO" id="GO:0005829">
    <property type="term" value="C:cytosol"/>
    <property type="evidence" value="ECO:0007669"/>
    <property type="project" value="TreeGrafter"/>
</dbReference>
<keyword evidence="6" id="KW-0378">Hydrolase</keyword>
<dbReference type="GO" id="GO:0036220">
    <property type="term" value="F:ITP diphosphatase activity"/>
    <property type="evidence" value="ECO:0007669"/>
    <property type="project" value="UniProtKB-EC"/>
</dbReference>
<protein>
    <recommendedName>
        <fullName evidence="12">dITP/XTP pyrophosphatase</fullName>
        <ecNumber evidence="11">3.6.1.66</ecNumber>
    </recommendedName>
    <alternativeName>
        <fullName evidence="13">Non-canonical purine NTP pyrophosphatase</fullName>
    </alternativeName>
    <alternativeName>
        <fullName evidence="14">Non-standard purine NTP pyrophosphatase</fullName>
    </alternativeName>
    <alternativeName>
        <fullName evidence="16">Nucleoside-triphosphate diphosphatase</fullName>
    </alternativeName>
    <alternativeName>
        <fullName evidence="15">Nucleoside-triphosphate pyrophosphatase</fullName>
    </alternativeName>
</protein>
<evidence type="ECO:0000256" key="12">
    <source>
        <dbReference type="ARBA" id="ARBA00071289"/>
    </source>
</evidence>
<dbReference type="GO" id="GO:0009146">
    <property type="term" value="P:purine nucleoside triphosphate catabolic process"/>
    <property type="evidence" value="ECO:0007669"/>
    <property type="project" value="UniProtKB-ARBA"/>
</dbReference>
<dbReference type="PANTHER" id="PTHR11067:SF9">
    <property type="entry name" value="INOSINE TRIPHOSPHATE PYROPHOSPHATASE"/>
    <property type="match status" value="1"/>
</dbReference>
<dbReference type="HAMAP" id="MF_01405">
    <property type="entry name" value="Non_canon_purine_NTPase"/>
    <property type="match status" value="1"/>
</dbReference>
<dbReference type="EMBL" id="UINC01076075">
    <property type="protein sequence ID" value="SVC14890.1"/>
    <property type="molecule type" value="Genomic_DNA"/>
</dbReference>
<evidence type="ECO:0000256" key="9">
    <source>
        <dbReference type="ARBA" id="ARBA00051875"/>
    </source>
</evidence>
<dbReference type="CDD" id="cd00515">
    <property type="entry name" value="HAM1"/>
    <property type="match status" value="1"/>
</dbReference>
<dbReference type="GO" id="GO:0046872">
    <property type="term" value="F:metal ion binding"/>
    <property type="evidence" value="ECO:0007669"/>
    <property type="project" value="UniProtKB-KW"/>
</dbReference>
<comment type="catalytic activity">
    <reaction evidence="10">
        <text>XTP + H2O = XMP + diphosphate + H(+)</text>
        <dbReference type="Rhea" id="RHEA:28610"/>
        <dbReference type="ChEBI" id="CHEBI:15377"/>
        <dbReference type="ChEBI" id="CHEBI:15378"/>
        <dbReference type="ChEBI" id="CHEBI:33019"/>
        <dbReference type="ChEBI" id="CHEBI:57464"/>
        <dbReference type="ChEBI" id="CHEBI:61314"/>
        <dbReference type="EC" id="3.6.1.66"/>
    </reaction>
</comment>
<dbReference type="Gene3D" id="3.90.950.10">
    <property type="match status" value="1"/>
</dbReference>
<comment type="subunit">
    <text evidence="3">Homodimer.</text>
</comment>
<evidence type="ECO:0000256" key="7">
    <source>
        <dbReference type="ARBA" id="ARBA00022842"/>
    </source>
</evidence>
<dbReference type="GO" id="GO:0000166">
    <property type="term" value="F:nucleotide binding"/>
    <property type="evidence" value="ECO:0007669"/>
    <property type="project" value="UniProtKB-KW"/>
</dbReference>
<evidence type="ECO:0000256" key="15">
    <source>
        <dbReference type="ARBA" id="ARBA00083186"/>
    </source>
</evidence>
<dbReference type="InterPro" id="IPR002637">
    <property type="entry name" value="RdgB/HAM1"/>
</dbReference>
<dbReference type="EC" id="3.6.1.66" evidence="11"/>
<organism evidence="17">
    <name type="scientific">marine metagenome</name>
    <dbReference type="NCBI Taxonomy" id="408172"/>
    <lineage>
        <taxon>unclassified sequences</taxon>
        <taxon>metagenomes</taxon>
        <taxon>ecological metagenomes</taxon>
    </lineage>
</organism>
<name>A0A382JS22_9ZZZZ</name>
<evidence type="ECO:0000256" key="13">
    <source>
        <dbReference type="ARBA" id="ARBA00075987"/>
    </source>
</evidence>
<dbReference type="GO" id="GO:0009117">
    <property type="term" value="P:nucleotide metabolic process"/>
    <property type="evidence" value="ECO:0007669"/>
    <property type="project" value="UniProtKB-KW"/>
</dbReference>
<dbReference type="GO" id="GO:0035870">
    <property type="term" value="F:dITP diphosphatase activity"/>
    <property type="evidence" value="ECO:0007669"/>
    <property type="project" value="UniProtKB-ARBA"/>
</dbReference>
<evidence type="ECO:0000313" key="17">
    <source>
        <dbReference type="EMBL" id="SVC14890.1"/>
    </source>
</evidence>
<evidence type="ECO:0000256" key="8">
    <source>
        <dbReference type="ARBA" id="ARBA00023080"/>
    </source>
</evidence>
<dbReference type="PANTHER" id="PTHR11067">
    <property type="entry name" value="INOSINE TRIPHOSPHATE PYROPHOSPHATASE/HAM1 PROTEIN"/>
    <property type="match status" value="1"/>
</dbReference>
<evidence type="ECO:0000256" key="4">
    <source>
        <dbReference type="ARBA" id="ARBA00022723"/>
    </source>
</evidence>
<evidence type="ECO:0000256" key="3">
    <source>
        <dbReference type="ARBA" id="ARBA00011738"/>
    </source>
</evidence>
<evidence type="ECO:0000256" key="11">
    <source>
        <dbReference type="ARBA" id="ARBA00066468"/>
    </source>
</evidence>
<evidence type="ECO:0000256" key="16">
    <source>
        <dbReference type="ARBA" id="ARBA00083635"/>
    </source>
</evidence>
<keyword evidence="4" id="KW-0479">Metal-binding</keyword>